<sequence>MENNFKKENKMSSYRNKSILLCIITFLIGFMFLDFGKRDNSKEVENMKFSLESVEAQVYKKESEKSSLESQIENLKKNISNLESESSNLQNRLEELKNTKIQ</sequence>
<keyword evidence="2" id="KW-0472">Membrane</keyword>
<organism evidence="3 4">
    <name type="scientific">Clostridium lentum</name>
    <dbReference type="NCBI Taxonomy" id="2763037"/>
    <lineage>
        <taxon>Bacteria</taxon>
        <taxon>Bacillati</taxon>
        <taxon>Bacillota</taxon>
        <taxon>Clostridia</taxon>
        <taxon>Eubacteriales</taxon>
        <taxon>Clostridiaceae</taxon>
        <taxon>Clostridium</taxon>
    </lineage>
</organism>
<keyword evidence="2" id="KW-1133">Transmembrane helix</keyword>
<evidence type="ECO:0000313" key="3">
    <source>
        <dbReference type="EMBL" id="MBC5639734.1"/>
    </source>
</evidence>
<comment type="caution">
    <text evidence="3">The sequence shown here is derived from an EMBL/GenBank/DDBJ whole genome shotgun (WGS) entry which is preliminary data.</text>
</comment>
<evidence type="ECO:0000256" key="1">
    <source>
        <dbReference type="SAM" id="Coils"/>
    </source>
</evidence>
<keyword evidence="2" id="KW-0812">Transmembrane</keyword>
<feature type="coiled-coil region" evidence="1">
    <location>
        <begin position="51"/>
        <end position="99"/>
    </location>
</feature>
<dbReference type="RefSeq" id="WP_022166746.1">
    <property type="nucleotide sequence ID" value="NZ_JACOOQ010000005.1"/>
</dbReference>
<keyword evidence="4" id="KW-1185">Reference proteome</keyword>
<gene>
    <name evidence="3" type="ORF">H8R92_04675</name>
</gene>
<dbReference type="EMBL" id="JACOOQ010000005">
    <property type="protein sequence ID" value="MBC5639734.1"/>
    <property type="molecule type" value="Genomic_DNA"/>
</dbReference>
<evidence type="ECO:0000256" key="2">
    <source>
        <dbReference type="SAM" id="Phobius"/>
    </source>
</evidence>
<dbReference type="AlphaFoldDB" id="A0A8I0A5C6"/>
<dbReference type="Proteomes" id="UP000662088">
    <property type="component" value="Unassembled WGS sequence"/>
</dbReference>
<name>A0A8I0A5C6_9CLOT</name>
<protein>
    <submittedName>
        <fullName evidence="3">DUF4094 domain-containing protein</fullName>
    </submittedName>
</protein>
<dbReference type="Gene3D" id="1.20.5.340">
    <property type="match status" value="1"/>
</dbReference>
<keyword evidence="1" id="KW-0175">Coiled coil</keyword>
<feature type="transmembrane region" description="Helical" evidence="2">
    <location>
        <begin position="18"/>
        <end position="36"/>
    </location>
</feature>
<accession>A0A8I0A5C6</accession>
<evidence type="ECO:0000313" key="4">
    <source>
        <dbReference type="Proteomes" id="UP000662088"/>
    </source>
</evidence>
<dbReference type="SUPFAM" id="SSF57997">
    <property type="entry name" value="Tropomyosin"/>
    <property type="match status" value="1"/>
</dbReference>
<proteinExistence type="predicted"/>
<reference evidence="3" key="1">
    <citation type="submission" date="2020-08" db="EMBL/GenBank/DDBJ databases">
        <title>Genome public.</title>
        <authorList>
            <person name="Liu C."/>
            <person name="Sun Q."/>
        </authorList>
    </citation>
    <scope>NUCLEOTIDE SEQUENCE</scope>
    <source>
        <strain evidence="3">NSJ-42</strain>
    </source>
</reference>